<feature type="compositionally biased region" description="Low complexity" evidence="1">
    <location>
        <begin position="399"/>
        <end position="411"/>
    </location>
</feature>
<protein>
    <submittedName>
        <fullName evidence="2">Uncharacterized protein</fullName>
    </submittedName>
</protein>
<sequence length="461" mass="49081">LKDSDTTWLYGPLYKAAIDEFDRSRFGAQTVAVAGGGSVPIPTASTHEILPTDLASVISPSTPTTTSSAPTTPPASLTSGIGGARGYGLKSGGPLKPVLKHKTASELFKADTLFHVQSDLRLSRKIEPINKARESAVFKQHRQPKLRFNDSVEQCVSIDTDVISEEDEEMLADEDMGGDSSSKRNRHENENEDEEARAGLNGRHEDEDSGLLMRISAARRPPRSIVRIDSTTLKAASLHGMQDEDLEDPEDATTTDDEDEEGLFDEPIYLGNPYTGSGTAYVGSRQDAPHEAALDDVSYTRPSPPSPSAGSTASADSSTSSTAVFYSAPSTPINTGSSIEEQLPVHEQQQAPAQPQAAPPVQPSQPSQQQQQQQTGTYVVTHTSSPRTISTSFLEQPLPVSTTTSTTPVPSAARTALASALEAEKAMAANGGMQQRATDLVANVKGLVNWASSLVFNSSTF</sequence>
<comment type="caution">
    <text evidence="2">The sequence shown here is derived from an EMBL/GenBank/DDBJ whole genome shotgun (WGS) entry which is preliminary data.</text>
</comment>
<feature type="compositionally biased region" description="Polar residues" evidence="1">
    <location>
        <begin position="375"/>
        <end position="394"/>
    </location>
</feature>
<feature type="region of interest" description="Disordered" evidence="1">
    <location>
        <begin position="59"/>
        <end position="80"/>
    </location>
</feature>
<feature type="non-terminal residue" evidence="2">
    <location>
        <position position="1"/>
    </location>
</feature>
<keyword evidence="3" id="KW-1185">Reference proteome</keyword>
<proteinExistence type="predicted"/>
<evidence type="ECO:0000256" key="1">
    <source>
        <dbReference type="SAM" id="MobiDB-lite"/>
    </source>
</evidence>
<dbReference type="EMBL" id="JAAAIN010003697">
    <property type="protein sequence ID" value="KAG0284486.1"/>
    <property type="molecule type" value="Genomic_DNA"/>
</dbReference>
<evidence type="ECO:0000313" key="3">
    <source>
        <dbReference type="Proteomes" id="UP000823405"/>
    </source>
</evidence>
<name>A0A9P6QNM0_9FUNG</name>
<dbReference type="PANTHER" id="PTHR28051:SF1">
    <property type="entry name" value="PROTEIN MTL1-RELATED"/>
    <property type="match status" value="1"/>
</dbReference>
<dbReference type="AlphaFoldDB" id="A0A9P6QNM0"/>
<dbReference type="PANTHER" id="PTHR28051">
    <property type="entry name" value="PROTEIN MTL1-RELATED"/>
    <property type="match status" value="1"/>
</dbReference>
<feature type="compositionally biased region" description="Low complexity" evidence="1">
    <location>
        <begin position="364"/>
        <end position="374"/>
    </location>
</feature>
<feature type="region of interest" description="Disordered" evidence="1">
    <location>
        <begin position="162"/>
        <end position="209"/>
    </location>
</feature>
<feature type="compositionally biased region" description="Low complexity" evidence="1">
    <location>
        <begin position="308"/>
        <end position="323"/>
    </location>
</feature>
<feature type="region of interest" description="Disordered" evidence="1">
    <location>
        <begin position="236"/>
        <end position="411"/>
    </location>
</feature>
<gene>
    <name evidence="2" type="ORF">BGZ97_008166</name>
</gene>
<reference evidence="2" key="1">
    <citation type="journal article" date="2020" name="Fungal Divers.">
        <title>Resolving the Mortierellaceae phylogeny through synthesis of multi-gene phylogenetics and phylogenomics.</title>
        <authorList>
            <person name="Vandepol N."/>
            <person name="Liber J."/>
            <person name="Desiro A."/>
            <person name="Na H."/>
            <person name="Kennedy M."/>
            <person name="Barry K."/>
            <person name="Grigoriev I.V."/>
            <person name="Miller A.N."/>
            <person name="O'Donnell K."/>
            <person name="Stajich J.E."/>
            <person name="Bonito G."/>
        </authorList>
    </citation>
    <scope>NUCLEOTIDE SEQUENCE</scope>
    <source>
        <strain evidence="2">NVP60</strain>
    </source>
</reference>
<feature type="compositionally biased region" description="Acidic residues" evidence="1">
    <location>
        <begin position="243"/>
        <end position="264"/>
    </location>
</feature>
<dbReference type="OrthoDB" id="5563539at2759"/>
<feature type="compositionally biased region" description="Polar residues" evidence="1">
    <location>
        <begin position="328"/>
        <end position="340"/>
    </location>
</feature>
<accession>A0A9P6QNM0</accession>
<dbReference type="Proteomes" id="UP000823405">
    <property type="component" value="Unassembled WGS sequence"/>
</dbReference>
<evidence type="ECO:0000313" key="2">
    <source>
        <dbReference type="EMBL" id="KAG0284486.1"/>
    </source>
</evidence>
<feature type="compositionally biased region" description="Low complexity" evidence="1">
    <location>
        <begin position="59"/>
        <end position="79"/>
    </location>
</feature>
<organism evidence="2 3">
    <name type="scientific">Linnemannia gamsii</name>
    <dbReference type="NCBI Taxonomy" id="64522"/>
    <lineage>
        <taxon>Eukaryota</taxon>
        <taxon>Fungi</taxon>
        <taxon>Fungi incertae sedis</taxon>
        <taxon>Mucoromycota</taxon>
        <taxon>Mortierellomycotina</taxon>
        <taxon>Mortierellomycetes</taxon>
        <taxon>Mortierellales</taxon>
        <taxon>Mortierellaceae</taxon>
        <taxon>Linnemannia</taxon>
    </lineage>
</organism>
<feature type="compositionally biased region" description="Acidic residues" evidence="1">
    <location>
        <begin position="162"/>
        <end position="177"/>
    </location>
</feature>
<dbReference type="InterPro" id="IPR052292">
    <property type="entry name" value="Glucose_repression_reg"/>
</dbReference>